<evidence type="ECO:0000256" key="1">
    <source>
        <dbReference type="ARBA" id="ARBA00004651"/>
    </source>
</evidence>
<dbReference type="GO" id="GO:0005886">
    <property type="term" value="C:plasma membrane"/>
    <property type="evidence" value="ECO:0007669"/>
    <property type="project" value="UniProtKB-SubCell"/>
</dbReference>
<feature type="transmembrane region" description="Helical" evidence="8">
    <location>
        <begin position="366"/>
        <end position="390"/>
    </location>
</feature>
<sequence>MHWTLAIVAGAVLTVASFSRLLSGTPVTPAMVFVAIGILVGPRVIGEIDLSPLSSTVRVLAEATLTLVLFSDASRIDLRALRRDYHLPARLLGIGLPLTIVAGAVAATALYPELPVAEAVVLAILLAPTDAALGQAVVTEPRLPLRIRQGLNVESGLNDGICVPLLLIALAVADVDADVQTGHYAVTVVLEEIGYGILGGIAAGAAAAAVVVLAGRRRLITPMWMQIIPVAGAALAYGIADPLGGSGFIAAFVAGMTFGALLRRDPGDIAAFGEQAGGLLSALTFLAFGAILLGPELGHVTWQAALYAVLSLTVVRMLPVVIALIGSGARWQTAAFLGWFGPRGLASIVFAVLIVEEANLPHTPTILLATYITVGLSVLAHGVSAAPLAIRYARWFTAHPENARPAMESVRVAVHRARGQPAASDRM</sequence>
<dbReference type="AlphaFoldDB" id="A0A9E6XWC5"/>
<evidence type="ECO:0000256" key="3">
    <source>
        <dbReference type="ARBA" id="ARBA00022449"/>
    </source>
</evidence>
<evidence type="ECO:0000256" key="8">
    <source>
        <dbReference type="SAM" id="Phobius"/>
    </source>
</evidence>
<name>A0A9E6XWC5_9ACTN</name>
<keyword evidence="3" id="KW-0050">Antiport</keyword>
<accession>A0A9E6XWC5</accession>
<evidence type="ECO:0000313" key="11">
    <source>
        <dbReference type="Proteomes" id="UP001162834"/>
    </source>
</evidence>
<dbReference type="KEGG" id="sbae:DSM104329_02059"/>
<feature type="transmembrane region" description="Helical" evidence="8">
    <location>
        <begin position="117"/>
        <end position="139"/>
    </location>
</feature>
<keyword evidence="6" id="KW-0406">Ion transport</keyword>
<keyword evidence="11" id="KW-1185">Reference proteome</keyword>
<dbReference type="PANTHER" id="PTHR32507">
    <property type="entry name" value="NA(+)/H(+) ANTIPORTER 1"/>
    <property type="match status" value="1"/>
</dbReference>
<evidence type="ECO:0000256" key="6">
    <source>
        <dbReference type="ARBA" id="ARBA00023065"/>
    </source>
</evidence>
<comment type="subcellular location">
    <subcellularLocation>
        <location evidence="1">Cell membrane</location>
        <topology evidence="1">Multi-pass membrane protein</topology>
    </subcellularLocation>
</comment>
<dbReference type="RefSeq" id="WP_259315346.1">
    <property type="nucleotide sequence ID" value="NZ_CP087164.1"/>
</dbReference>
<dbReference type="Proteomes" id="UP001162834">
    <property type="component" value="Chromosome"/>
</dbReference>
<evidence type="ECO:0000256" key="7">
    <source>
        <dbReference type="ARBA" id="ARBA00023136"/>
    </source>
</evidence>
<evidence type="ECO:0000256" key="2">
    <source>
        <dbReference type="ARBA" id="ARBA00022448"/>
    </source>
</evidence>
<feature type="transmembrane region" description="Helical" evidence="8">
    <location>
        <begin position="151"/>
        <end position="173"/>
    </location>
</feature>
<dbReference type="PANTHER" id="PTHR32507:SF8">
    <property type="entry name" value="CNH1P"/>
    <property type="match status" value="1"/>
</dbReference>
<keyword evidence="2" id="KW-0813">Transport</keyword>
<feature type="transmembrane region" description="Helical" evidence="8">
    <location>
        <begin position="91"/>
        <end position="111"/>
    </location>
</feature>
<feature type="transmembrane region" description="Helical" evidence="8">
    <location>
        <begin position="333"/>
        <end position="354"/>
    </location>
</feature>
<evidence type="ECO:0000259" key="9">
    <source>
        <dbReference type="Pfam" id="PF00999"/>
    </source>
</evidence>
<proteinExistence type="predicted"/>
<feature type="transmembrane region" description="Helical" evidence="8">
    <location>
        <begin position="246"/>
        <end position="264"/>
    </location>
</feature>
<evidence type="ECO:0000256" key="4">
    <source>
        <dbReference type="ARBA" id="ARBA00022692"/>
    </source>
</evidence>
<feature type="transmembrane region" description="Helical" evidence="8">
    <location>
        <begin position="276"/>
        <end position="293"/>
    </location>
</feature>
<dbReference type="GO" id="GO:1902600">
    <property type="term" value="P:proton transmembrane transport"/>
    <property type="evidence" value="ECO:0007669"/>
    <property type="project" value="InterPro"/>
</dbReference>
<organism evidence="10 11">
    <name type="scientific">Capillimicrobium parvum</name>
    <dbReference type="NCBI Taxonomy" id="2884022"/>
    <lineage>
        <taxon>Bacteria</taxon>
        <taxon>Bacillati</taxon>
        <taxon>Actinomycetota</taxon>
        <taxon>Thermoleophilia</taxon>
        <taxon>Solirubrobacterales</taxon>
        <taxon>Capillimicrobiaceae</taxon>
        <taxon>Capillimicrobium</taxon>
    </lineage>
</organism>
<keyword evidence="7 8" id="KW-0472">Membrane</keyword>
<reference evidence="10" key="1">
    <citation type="journal article" date="2022" name="Int. J. Syst. Evol. Microbiol.">
        <title>Pseudomonas aegrilactucae sp. nov. and Pseudomonas morbosilactucae sp. nov., pathogens causing bacterial rot of lettuce in Japan.</title>
        <authorList>
            <person name="Sawada H."/>
            <person name="Fujikawa T."/>
            <person name="Satou M."/>
        </authorList>
    </citation>
    <scope>NUCLEOTIDE SEQUENCE</scope>
    <source>
        <strain evidence="10">0166_1</strain>
    </source>
</reference>
<dbReference type="GO" id="GO:0015297">
    <property type="term" value="F:antiporter activity"/>
    <property type="evidence" value="ECO:0007669"/>
    <property type="project" value="UniProtKB-KW"/>
</dbReference>
<dbReference type="Pfam" id="PF00999">
    <property type="entry name" value="Na_H_Exchanger"/>
    <property type="match status" value="1"/>
</dbReference>
<dbReference type="EMBL" id="CP087164">
    <property type="protein sequence ID" value="UGS35664.1"/>
    <property type="molecule type" value="Genomic_DNA"/>
</dbReference>
<feature type="domain" description="Cation/H+ exchanger transmembrane" evidence="9">
    <location>
        <begin position="15"/>
        <end position="389"/>
    </location>
</feature>
<feature type="transmembrane region" description="Helical" evidence="8">
    <location>
        <begin position="222"/>
        <end position="240"/>
    </location>
</feature>
<feature type="transmembrane region" description="Helical" evidence="8">
    <location>
        <begin position="305"/>
        <end position="326"/>
    </location>
</feature>
<protein>
    <submittedName>
        <fullName evidence="10">K(+)/H(+) antiporter NhaP2</fullName>
    </submittedName>
</protein>
<keyword evidence="4 8" id="KW-0812">Transmembrane</keyword>
<gene>
    <name evidence="10" type="primary">nhaP2_2</name>
    <name evidence="10" type="ORF">DSM104329_02059</name>
</gene>
<evidence type="ECO:0000313" key="10">
    <source>
        <dbReference type="EMBL" id="UGS35664.1"/>
    </source>
</evidence>
<evidence type="ECO:0000256" key="5">
    <source>
        <dbReference type="ARBA" id="ARBA00022989"/>
    </source>
</evidence>
<feature type="transmembrane region" description="Helical" evidence="8">
    <location>
        <begin position="193"/>
        <end position="215"/>
    </location>
</feature>
<keyword evidence="5 8" id="KW-1133">Transmembrane helix</keyword>
<dbReference type="InterPro" id="IPR006153">
    <property type="entry name" value="Cation/H_exchanger_TM"/>
</dbReference>